<dbReference type="AlphaFoldDB" id="A0A6J7EUP5"/>
<dbReference type="EMBL" id="CAFBLS010000249">
    <property type="protein sequence ID" value="CAB4884830.1"/>
    <property type="molecule type" value="Genomic_DNA"/>
</dbReference>
<keyword evidence="2" id="KW-0560">Oxidoreductase</keyword>
<dbReference type="PRINTS" id="PR00081">
    <property type="entry name" value="GDHRDH"/>
</dbReference>
<comment type="similarity">
    <text evidence="1">Belongs to the short-chain dehydrogenases/reductases (SDR) family.</text>
</comment>
<evidence type="ECO:0000256" key="1">
    <source>
        <dbReference type="ARBA" id="ARBA00006484"/>
    </source>
</evidence>
<proteinExistence type="inferred from homology"/>
<name>A0A6J7EUP5_9ZZZZ</name>
<dbReference type="GO" id="GO:0016491">
    <property type="term" value="F:oxidoreductase activity"/>
    <property type="evidence" value="ECO:0007669"/>
    <property type="project" value="UniProtKB-KW"/>
</dbReference>
<dbReference type="InterPro" id="IPR002347">
    <property type="entry name" value="SDR_fam"/>
</dbReference>
<dbReference type="InterPro" id="IPR020904">
    <property type="entry name" value="Sc_DH/Rdtase_CS"/>
</dbReference>
<sequence>MGSTAGHVVYETGGSYSAAKHAIAAMAGTLRLELSGLPIRVTEIAPGMVRTDEFAITRFGGDVERAAKVYEGVEKPLTADDVAQAIAWVASLPSHVNIDRLVMRPVAQAAQHKVHRVIAP</sequence>
<protein>
    <submittedName>
        <fullName evidence="3">Unannotated protein</fullName>
    </submittedName>
</protein>
<accession>A0A6J7EUP5</accession>
<dbReference type="Pfam" id="PF00106">
    <property type="entry name" value="adh_short"/>
    <property type="match status" value="1"/>
</dbReference>
<organism evidence="3">
    <name type="scientific">freshwater metagenome</name>
    <dbReference type="NCBI Taxonomy" id="449393"/>
    <lineage>
        <taxon>unclassified sequences</taxon>
        <taxon>metagenomes</taxon>
        <taxon>ecological metagenomes</taxon>
    </lineage>
</organism>
<gene>
    <name evidence="3" type="ORF">UFOPK3402_01673</name>
</gene>
<evidence type="ECO:0000256" key="2">
    <source>
        <dbReference type="ARBA" id="ARBA00023002"/>
    </source>
</evidence>
<dbReference type="Gene3D" id="3.40.50.720">
    <property type="entry name" value="NAD(P)-binding Rossmann-like Domain"/>
    <property type="match status" value="1"/>
</dbReference>
<dbReference type="SUPFAM" id="SSF51735">
    <property type="entry name" value="NAD(P)-binding Rossmann-fold domains"/>
    <property type="match status" value="1"/>
</dbReference>
<dbReference type="PANTHER" id="PTHR42901">
    <property type="entry name" value="ALCOHOL DEHYDROGENASE"/>
    <property type="match status" value="1"/>
</dbReference>
<evidence type="ECO:0000313" key="3">
    <source>
        <dbReference type="EMBL" id="CAB4884830.1"/>
    </source>
</evidence>
<reference evidence="3" key="1">
    <citation type="submission" date="2020-05" db="EMBL/GenBank/DDBJ databases">
        <authorList>
            <person name="Chiriac C."/>
            <person name="Salcher M."/>
            <person name="Ghai R."/>
            <person name="Kavagutti S V."/>
        </authorList>
    </citation>
    <scope>NUCLEOTIDE SEQUENCE</scope>
</reference>
<dbReference type="InterPro" id="IPR036291">
    <property type="entry name" value="NAD(P)-bd_dom_sf"/>
</dbReference>
<dbReference type="PROSITE" id="PS00061">
    <property type="entry name" value="ADH_SHORT"/>
    <property type="match status" value="1"/>
</dbReference>
<dbReference type="PANTHER" id="PTHR42901:SF1">
    <property type="entry name" value="ALCOHOL DEHYDROGENASE"/>
    <property type="match status" value="1"/>
</dbReference>